<keyword evidence="1" id="KW-0175">Coiled coil</keyword>
<evidence type="ECO:0000256" key="1">
    <source>
        <dbReference type="SAM" id="Coils"/>
    </source>
</evidence>
<gene>
    <name evidence="3" type="ORF">BN46_1185</name>
</gene>
<feature type="coiled-coil region" evidence="1">
    <location>
        <begin position="29"/>
        <end position="88"/>
    </location>
</feature>
<dbReference type="Proteomes" id="UP000011016">
    <property type="component" value="Unassembled WGS sequence"/>
</dbReference>
<dbReference type="AlphaFoldDB" id="I7KJX6"/>
<dbReference type="EMBL" id="CAJZ01000172">
    <property type="protein sequence ID" value="CCI83910.1"/>
    <property type="molecule type" value="Genomic_DNA"/>
</dbReference>
<dbReference type="InterPro" id="IPR045522">
    <property type="entry name" value="DUF6474"/>
</dbReference>
<evidence type="ECO:0000313" key="4">
    <source>
        <dbReference type="Proteomes" id="UP000011016"/>
    </source>
</evidence>
<protein>
    <submittedName>
        <fullName evidence="3">Uncharacterized protein</fullName>
    </submittedName>
</protein>
<evidence type="ECO:0000313" key="3">
    <source>
        <dbReference type="EMBL" id="CCI83910.1"/>
    </source>
</evidence>
<sequence length="239" mass="27251">MREMNARLARRGAPTDQTEEGLIGPMGIVKFLRKRRNKAKSEIKAATARAKAEVQSRAKREQHLQKVLAKQEKQLLRAEQKGLKAKRKHQQKMAKTELEKLKAGTINKDNVTRAIGVSRLLVPLLLPLAYRGLTALKERERRATARSYGVAPEELAKFSGYSAPHRARIYAIRKNLNEDDRLPAGFVRDMETWLDELEAPLANAEYMAPKQRRNIFRGVARDLDRVTDQVHQKLSGQRV</sequence>
<comment type="caution">
    <text evidence="3">The sequence shown here is derived from an EMBL/GenBank/DDBJ whole genome shotgun (WGS) entry which is preliminary data.</text>
</comment>
<feature type="region of interest" description="Disordered" evidence="2">
    <location>
        <begin position="1"/>
        <end position="21"/>
    </location>
</feature>
<reference evidence="3 4" key="1">
    <citation type="journal article" date="2012" name="J. Bacteriol.">
        <title>Draft Genome Sequence of Turicella otitidis ATCC 51513, Isolated from Middle Ear Fluid from a Child with Otitis Media.</title>
        <authorList>
            <person name="Brinkrolf K."/>
            <person name="Schneider J."/>
            <person name="Knecht M."/>
            <person name="Ruckert C."/>
            <person name="Tauch A."/>
        </authorList>
    </citation>
    <scope>NUCLEOTIDE SEQUENCE [LARGE SCALE GENOMIC DNA]</scope>
    <source>
        <strain evidence="3 4">ATCC 51513</strain>
    </source>
</reference>
<organism evidence="3 4">
    <name type="scientific">Corynebacterium otitidis ATCC 51513</name>
    <dbReference type="NCBI Taxonomy" id="883169"/>
    <lineage>
        <taxon>Bacteria</taxon>
        <taxon>Bacillati</taxon>
        <taxon>Actinomycetota</taxon>
        <taxon>Actinomycetes</taxon>
        <taxon>Mycobacteriales</taxon>
        <taxon>Corynebacteriaceae</taxon>
        <taxon>Corynebacterium</taxon>
    </lineage>
</organism>
<evidence type="ECO:0000256" key="2">
    <source>
        <dbReference type="SAM" id="MobiDB-lite"/>
    </source>
</evidence>
<dbReference type="Pfam" id="PF20079">
    <property type="entry name" value="DUF6474"/>
    <property type="match status" value="1"/>
</dbReference>
<name>I7KJX6_9CORY</name>
<proteinExistence type="predicted"/>
<accession>I7KJX6</accession>